<dbReference type="InterPro" id="IPR010562">
    <property type="entry name" value="Haemolymph_juvenile_hormone-bd"/>
</dbReference>
<accession>A0A2S2PPC5</accession>
<evidence type="ECO:0000256" key="3">
    <source>
        <dbReference type="ARBA" id="ARBA00060902"/>
    </source>
</evidence>
<evidence type="ECO:0000256" key="4">
    <source>
        <dbReference type="SAM" id="SignalP"/>
    </source>
</evidence>
<comment type="similarity">
    <text evidence="3">Belongs to the TO family.</text>
</comment>
<feature type="signal peptide" evidence="4">
    <location>
        <begin position="1"/>
        <end position="22"/>
    </location>
</feature>
<dbReference type="EMBL" id="GGMR01018693">
    <property type="protein sequence ID" value="MBY31312.1"/>
    <property type="molecule type" value="Transcribed_RNA"/>
</dbReference>
<protein>
    <submittedName>
        <fullName evidence="5">Protein takeout</fullName>
    </submittedName>
</protein>
<dbReference type="Pfam" id="PF06585">
    <property type="entry name" value="JHBP"/>
    <property type="match status" value="1"/>
</dbReference>
<gene>
    <name evidence="5" type="primary">to_6</name>
    <name evidence="5" type="ORF">g.6029</name>
</gene>
<evidence type="ECO:0000256" key="2">
    <source>
        <dbReference type="ARBA" id="ARBA00023108"/>
    </source>
</evidence>
<organism evidence="5">
    <name type="scientific">Schizaphis graminum</name>
    <name type="common">Green bug aphid</name>
    <dbReference type="NCBI Taxonomy" id="13262"/>
    <lineage>
        <taxon>Eukaryota</taxon>
        <taxon>Metazoa</taxon>
        <taxon>Ecdysozoa</taxon>
        <taxon>Arthropoda</taxon>
        <taxon>Hexapoda</taxon>
        <taxon>Insecta</taxon>
        <taxon>Pterygota</taxon>
        <taxon>Neoptera</taxon>
        <taxon>Paraneoptera</taxon>
        <taxon>Hemiptera</taxon>
        <taxon>Sternorrhyncha</taxon>
        <taxon>Aphidomorpha</taxon>
        <taxon>Aphidoidea</taxon>
        <taxon>Aphididae</taxon>
        <taxon>Aphidini</taxon>
        <taxon>Schizaphis</taxon>
    </lineage>
</organism>
<reference evidence="5" key="1">
    <citation type="submission" date="2018-04" db="EMBL/GenBank/DDBJ databases">
        <title>Transcriptome of Schizaphis graminum biotype I.</title>
        <authorList>
            <person name="Scully E.D."/>
            <person name="Geib S.M."/>
            <person name="Palmer N.A."/>
            <person name="Koch K."/>
            <person name="Bradshaw J."/>
            <person name="Heng-Moss T."/>
            <person name="Sarath G."/>
        </authorList>
    </citation>
    <scope>NUCLEOTIDE SEQUENCE</scope>
</reference>
<evidence type="ECO:0000256" key="1">
    <source>
        <dbReference type="ARBA" id="ARBA00022729"/>
    </source>
</evidence>
<dbReference type="Gene3D" id="3.15.10.30">
    <property type="entry name" value="Haemolymph juvenile hormone binding protein"/>
    <property type="match status" value="1"/>
</dbReference>
<feature type="chain" id="PRO_5015571230" evidence="4">
    <location>
        <begin position="23"/>
        <end position="254"/>
    </location>
</feature>
<sequence length="254" mass="27991">MTANILNIVCGLVYVVIVCVNAAPSTKLPKGFIQCKQSDPNFDGCLMTGIQSAIPHLAKGVPSLGILKMDPLRIDKLIIDQGKGPVSIKLDFKNLDISNLKSIVIDKIHYNPDSLSVDVELHPLKPIVLDGDYEISGKVLILPIVGKGRCKISIDVTNLVGVVKMKSVIKNGNKHLEIINISWKFTASKLNLKFDNLFNGDKALGDNMNVFLNENWRELVVELQPAIEEVFGTAFKEIGQQFLNRIPLNQIVLP</sequence>
<dbReference type="InterPro" id="IPR038606">
    <property type="entry name" value="To_sf"/>
</dbReference>
<dbReference type="AlphaFoldDB" id="A0A2S2PPC5"/>
<keyword evidence="1 4" id="KW-0732">Signal</keyword>
<proteinExistence type="inferred from homology"/>
<dbReference type="PANTHER" id="PTHR11008">
    <property type="entry name" value="PROTEIN TAKEOUT-LIKE PROTEIN"/>
    <property type="match status" value="1"/>
</dbReference>
<dbReference type="GO" id="GO:0007623">
    <property type="term" value="P:circadian rhythm"/>
    <property type="evidence" value="ECO:0007669"/>
    <property type="project" value="UniProtKB-ARBA"/>
</dbReference>
<keyword evidence="2" id="KW-0090">Biological rhythms</keyword>
<dbReference type="FunFam" id="3.15.10.30:FF:000001">
    <property type="entry name" value="Takeout-like protein 1"/>
    <property type="match status" value="1"/>
</dbReference>
<name>A0A2S2PPC5_SCHGA</name>
<dbReference type="SMART" id="SM00700">
    <property type="entry name" value="JHBP"/>
    <property type="match status" value="1"/>
</dbReference>
<dbReference type="GO" id="GO:0005615">
    <property type="term" value="C:extracellular space"/>
    <property type="evidence" value="ECO:0007669"/>
    <property type="project" value="TreeGrafter"/>
</dbReference>
<evidence type="ECO:0000313" key="5">
    <source>
        <dbReference type="EMBL" id="MBY31312.1"/>
    </source>
</evidence>
<dbReference type="PANTHER" id="PTHR11008:SF32">
    <property type="entry name" value="CIRCADIAN CLOCK-CONTROLLED PROTEIN DAYWAKE-RELATED"/>
    <property type="match status" value="1"/>
</dbReference>